<evidence type="ECO:0000259" key="2">
    <source>
        <dbReference type="Pfam" id="PF00144"/>
    </source>
</evidence>
<proteinExistence type="inferred from homology"/>
<dbReference type="AlphaFoldDB" id="A0A2N3NH30"/>
<comment type="similarity">
    <text evidence="1">Belongs to the beta-lactamase family.</text>
</comment>
<dbReference type="InterPro" id="IPR012338">
    <property type="entry name" value="Beta-lactam/transpept-like"/>
</dbReference>
<feature type="domain" description="Beta-lactamase-like ARB-00930-like C-terminal" evidence="3">
    <location>
        <begin position="436"/>
        <end position="599"/>
    </location>
</feature>
<organism evidence="4 5">
    <name type="scientific">Lomentospora prolificans</name>
    <dbReference type="NCBI Taxonomy" id="41688"/>
    <lineage>
        <taxon>Eukaryota</taxon>
        <taxon>Fungi</taxon>
        <taxon>Dikarya</taxon>
        <taxon>Ascomycota</taxon>
        <taxon>Pezizomycotina</taxon>
        <taxon>Sordariomycetes</taxon>
        <taxon>Hypocreomycetidae</taxon>
        <taxon>Microascales</taxon>
        <taxon>Microascaceae</taxon>
        <taxon>Lomentospora</taxon>
    </lineage>
</organism>
<accession>A0A2N3NH30</accession>
<gene>
    <name evidence="4" type="ORF">jhhlp_001689</name>
</gene>
<dbReference type="PANTHER" id="PTHR22935:SF95">
    <property type="entry name" value="BETA-LACTAMASE-LIKE 1-RELATED"/>
    <property type="match status" value="1"/>
</dbReference>
<name>A0A2N3NH30_9PEZI</name>
<dbReference type="SUPFAM" id="SSF56601">
    <property type="entry name" value="beta-lactamase/transpeptidase-like"/>
    <property type="match status" value="1"/>
</dbReference>
<evidence type="ECO:0000313" key="4">
    <source>
        <dbReference type="EMBL" id="PKS11701.1"/>
    </source>
</evidence>
<dbReference type="PANTHER" id="PTHR22935">
    <property type="entry name" value="PENICILLIN-BINDING PROTEIN"/>
    <property type="match status" value="1"/>
</dbReference>
<comment type="caution">
    <text evidence="4">The sequence shown here is derived from an EMBL/GenBank/DDBJ whole genome shotgun (WGS) entry which is preliminary data.</text>
</comment>
<dbReference type="STRING" id="41688.A0A2N3NH30"/>
<dbReference type="Proteomes" id="UP000233524">
    <property type="component" value="Unassembled WGS sequence"/>
</dbReference>
<dbReference type="EMBL" id="NLAX01000005">
    <property type="protein sequence ID" value="PKS11701.1"/>
    <property type="molecule type" value="Genomic_DNA"/>
</dbReference>
<feature type="domain" description="Beta-lactamase-related" evidence="2">
    <location>
        <begin position="117"/>
        <end position="423"/>
    </location>
</feature>
<dbReference type="InterPro" id="IPR058664">
    <property type="entry name" value="ARB_00930-like_C"/>
</dbReference>
<evidence type="ECO:0000313" key="5">
    <source>
        <dbReference type="Proteomes" id="UP000233524"/>
    </source>
</evidence>
<protein>
    <submittedName>
        <fullName evidence="4">Uncharacterized protein</fullName>
    </submittedName>
</protein>
<dbReference type="InterPro" id="IPR051478">
    <property type="entry name" value="Beta-lactamase-like_AB/R"/>
</dbReference>
<sequence length="601" mass="64647">MNHRMLTCPNSRQSTMAPLSVSSLVAFALFGGLTLADLPCRPAGPVVPRPTKLAHSEVVQSALDKLTETYQKVVDGEIKGGWDIQNSSFSIAVVSLDQPDPATPLWEFHHLSPENERGTKDINKDSQYLIGSVSKTLTDLVLLKSGVNPDTPVQELLPGIDGGTIHWGDITLRDLGNHLAGIPVNYGFSEYYYIKDVFELLGFPHLEDEDYPACGVTGLNKGCDSEGTQKGMVDSYPVTAVAKTPMYSNIAFSLIGLALKEATGKNYTQLLDELVAQPLGLSSTRESPGDDDLAVIPPGESSWGSDYSINAPGGGLVSTISDLSAYAHGILSRSDAVLPSEASINAWLKPNSALGSMNTLVGLPWEIFRTANLTPAHPHVIDIYAKGGGAYNYRSQFALLDDYGVGIIILTAGSPAAMSPIYDFILTTLTPAVDEASRQEAEKYAGEFAGCDSGVLVNATLALDDDSILLTSLTRNGSDILEGIKQVFAQGLGSIIGLDVDTPRLFPAGVEVTDELKIGNETKSVVREDWRLTWSDFTGFQESELPGAGFTAQDCLSWTIADWFHYGKEPLDRFVFVKDGETGEVLGFEVPFLRSDLLQAN</sequence>
<evidence type="ECO:0000259" key="3">
    <source>
        <dbReference type="Pfam" id="PF26335"/>
    </source>
</evidence>
<dbReference type="VEuPathDB" id="FungiDB:jhhlp_001689"/>
<dbReference type="Pfam" id="PF26335">
    <property type="entry name" value="ARB_00930_C"/>
    <property type="match status" value="1"/>
</dbReference>
<dbReference type="InParanoid" id="A0A2N3NH30"/>
<evidence type="ECO:0000256" key="1">
    <source>
        <dbReference type="ARBA" id="ARBA00038473"/>
    </source>
</evidence>
<dbReference type="Pfam" id="PF00144">
    <property type="entry name" value="Beta-lactamase"/>
    <property type="match status" value="1"/>
</dbReference>
<keyword evidence="5" id="KW-1185">Reference proteome</keyword>
<dbReference type="OrthoDB" id="10250282at2759"/>
<reference evidence="4 5" key="1">
    <citation type="journal article" date="2017" name="G3 (Bethesda)">
        <title>First Draft Genome Sequence of the Pathogenic Fungus Lomentospora prolificans (Formerly Scedosporium prolificans).</title>
        <authorList>
            <person name="Luo R."/>
            <person name="Zimin A."/>
            <person name="Workman R."/>
            <person name="Fan Y."/>
            <person name="Pertea G."/>
            <person name="Grossman N."/>
            <person name="Wear M.P."/>
            <person name="Jia B."/>
            <person name="Miller H."/>
            <person name="Casadevall A."/>
            <person name="Timp W."/>
            <person name="Zhang S.X."/>
            <person name="Salzberg S.L."/>
        </authorList>
    </citation>
    <scope>NUCLEOTIDE SEQUENCE [LARGE SCALE GENOMIC DNA]</scope>
    <source>
        <strain evidence="4 5">JHH-5317</strain>
    </source>
</reference>
<dbReference type="Gene3D" id="3.40.710.10">
    <property type="entry name" value="DD-peptidase/beta-lactamase superfamily"/>
    <property type="match status" value="1"/>
</dbReference>
<dbReference type="InterPro" id="IPR001466">
    <property type="entry name" value="Beta-lactam-related"/>
</dbReference>